<dbReference type="Proteomes" id="UP001219605">
    <property type="component" value="Chromosome"/>
</dbReference>
<protein>
    <submittedName>
        <fullName evidence="4">Glycosyltransferase</fullName>
    </submittedName>
</protein>
<keyword evidence="5" id="KW-1185">Reference proteome</keyword>
<dbReference type="InterPro" id="IPR050194">
    <property type="entry name" value="Glycosyltransferase_grp1"/>
</dbReference>
<dbReference type="RefSeq" id="WP_275034802.1">
    <property type="nucleotide sequence ID" value="NZ_CP118615.1"/>
</dbReference>
<keyword evidence="2" id="KW-0808">Transferase</keyword>
<organism evidence="4 5">
    <name type="scientific">Micromonospora cathayae</name>
    <dbReference type="NCBI Taxonomy" id="3028804"/>
    <lineage>
        <taxon>Bacteria</taxon>
        <taxon>Bacillati</taxon>
        <taxon>Actinomycetota</taxon>
        <taxon>Actinomycetes</taxon>
        <taxon>Micromonosporales</taxon>
        <taxon>Micromonosporaceae</taxon>
        <taxon>Micromonospora</taxon>
    </lineage>
</organism>
<reference evidence="4 5" key="1">
    <citation type="submission" date="2023-02" db="EMBL/GenBank/DDBJ databases">
        <authorList>
            <person name="Mo P."/>
        </authorList>
    </citation>
    <scope>NUCLEOTIDE SEQUENCE [LARGE SCALE GENOMIC DNA]</scope>
    <source>
        <strain evidence="4 5">HUAS 3</strain>
    </source>
</reference>
<gene>
    <name evidence="4" type="ORF">PVK37_15980</name>
</gene>
<evidence type="ECO:0000256" key="2">
    <source>
        <dbReference type="ARBA" id="ARBA00022679"/>
    </source>
</evidence>
<feature type="domain" description="Glycosyltransferase subfamily 4-like N-terminal" evidence="3">
    <location>
        <begin position="22"/>
        <end position="194"/>
    </location>
</feature>
<dbReference type="InterPro" id="IPR028098">
    <property type="entry name" value="Glyco_trans_4-like_N"/>
</dbReference>
<dbReference type="SUPFAM" id="SSF53756">
    <property type="entry name" value="UDP-Glycosyltransferase/glycogen phosphorylase"/>
    <property type="match status" value="1"/>
</dbReference>
<dbReference type="EMBL" id="CP118615">
    <property type="protein sequence ID" value="WDZ87792.1"/>
    <property type="molecule type" value="Genomic_DNA"/>
</dbReference>
<evidence type="ECO:0000256" key="1">
    <source>
        <dbReference type="ARBA" id="ARBA00022676"/>
    </source>
</evidence>
<keyword evidence="1" id="KW-0328">Glycosyltransferase</keyword>
<name>A0ABY8A0E6_9ACTN</name>
<dbReference type="Pfam" id="PF13692">
    <property type="entry name" value="Glyco_trans_1_4"/>
    <property type="match status" value="1"/>
</dbReference>
<sequence>MRIALISEHASPLAVLPDGTAGGQHAHVAELAAALVAEGHDVRVYTRRDSDTVPDAVSTRDGYLVCHVPAGPAERIPRDELLPYMGEFGRWLAGQWQADDWLPDVAHAHYWTSGLATLHAGRRTGVPVVQTYHGLGTVARRQEGNRDTSPPGRIGYERAIGRAVDRVVVQGQTEVGELLRMGVPRSRMTLVPGGVNQELFRPDGPVAPRDPARPRILTVGRLVAHDGLPDLVRALPGVPEAECVVIGGPPADRLPTDGFARRLTALATACRVADRVRLLGAVPREELGRWYRSADVLVAAPWHEPAHLTPLEGMACGVPVVGTTVGGVAESVVDGLTGDLVPARDPRALGTAIRRLLRDNVRRFSYATAALDRIRSGYSWQRAAQQLGAVYASLTAMHHSAQAVA</sequence>
<evidence type="ECO:0000313" key="5">
    <source>
        <dbReference type="Proteomes" id="UP001219605"/>
    </source>
</evidence>
<evidence type="ECO:0000313" key="4">
    <source>
        <dbReference type="EMBL" id="WDZ87792.1"/>
    </source>
</evidence>
<accession>A0ABY8A0E6</accession>
<proteinExistence type="predicted"/>
<dbReference type="PANTHER" id="PTHR45947:SF3">
    <property type="entry name" value="SULFOQUINOVOSYL TRANSFERASE SQD2"/>
    <property type="match status" value="1"/>
</dbReference>
<dbReference type="Gene3D" id="3.40.50.2000">
    <property type="entry name" value="Glycogen Phosphorylase B"/>
    <property type="match status" value="2"/>
</dbReference>
<evidence type="ECO:0000259" key="3">
    <source>
        <dbReference type="Pfam" id="PF13579"/>
    </source>
</evidence>
<dbReference type="PANTHER" id="PTHR45947">
    <property type="entry name" value="SULFOQUINOVOSYL TRANSFERASE SQD2"/>
    <property type="match status" value="1"/>
</dbReference>
<dbReference type="Pfam" id="PF13579">
    <property type="entry name" value="Glyco_trans_4_4"/>
    <property type="match status" value="1"/>
</dbReference>